<evidence type="ECO:0000313" key="1">
    <source>
        <dbReference type="EMBL" id="KAF5179825.1"/>
    </source>
</evidence>
<organism evidence="1 2">
    <name type="scientific">Thalictrum thalictroides</name>
    <name type="common">Rue-anemone</name>
    <name type="synonym">Anemone thalictroides</name>
    <dbReference type="NCBI Taxonomy" id="46969"/>
    <lineage>
        <taxon>Eukaryota</taxon>
        <taxon>Viridiplantae</taxon>
        <taxon>Streptophyta</taxon>
        <taxon>Embryophyta</taxon>
        <taxon>Tracheophyta</taxon>
        <taxon>Spermatophyta</taxon>
        <taxon>Magnoliopsida</taxon>
        <taxon>Ranunculales</taxon>
        <taxon>Ranunculaceae</taxon>
        <taxon>Thalictroideae</taxon>
        <taxon>Thalictrum</taxon>
    </lineage>
</organism>
<keyword evidence="2" id="KW-1185">Reference proteome</keyword>
<sequence length="323" mass="35709">MKITQESEAICVLQEDKAIEKLLSPPSLSSWEGMHSFRKWRPEDGALKPEQLKGDVNVTFVGIPYHLPVKSVIESLAKKCGGNYVIDDEDIDFCKASCTILVKNASCGSFPSSIIIEERGYKFVVVVETTRCSLPGKGNVIGVLPETNPFVMFDVGPEIPDLVPQTACHMSPLELAASVSIPPGFEIQNLNFTPVGQPVICNSLAVRKSINPVSNVHVTDPVVGVENQNMFEPLSFLDIIDGPNMTLQQEKAHESPVDEEVQAHTAEDEDCFSNSELIRPTIQPSNYLGYRRKHKKKRPAAFKSPFMGHNKWTWITGTDKQSS</sequence>
<evidence type="ECO:0000313" key="2">
    <source>
        <dbReference type="Proteomes" id="UP000554482"/>
    </source>
</evidence>
<reference evidence="1 2" key="1">
    <citation type="submission" date="2020-06" db="EMBL/GenBank/DDBJ databases">
        <title>Transcriptomic and genomic resources for Thalictrum thalictroides and T. hernandezii: Facilitating candidate gene discovery in an emerging model plant lineage.</title>
        <authorList>
            <person name="Arias T."/>
            <person name="Riano-Pachon D.M."/>
            <person name="Di Stilio V.S."/>
        </authorList>
    </citation>
    <scope>NUCLEOTIDE SEQUENCE [LARGE SCALE GENOMIC DNA]</scope>
    <source>
        <strain evidence="2">cv. WT478/WT964</strain>
        <tissue evidence="1">Leaves</tissue>
    </source>
</reference>
<dbReference type="Proteomes" id="UP000554482">
    <property type="component" value="Unassembled WGS sequence"/>
</dbReference>
<protein>
    <submittedName>
        <fullName evidence="1">Uncharacterized protein</fullName>
    </submittedName>
</protein>
<dbReference type="EMBL" id="JABWDY010038294">
    <property type="protein sequence ID" value="KAF5179825.1"/>
    <property type="molecule type" value="Genomic_DNA"/>
</dbReference>
<comment type="caution">
    <text evidence="1">The sequence shown here is derived from an EMBL/GenBank/DDBJ whole genome shotgun (WGS) entry which is preliminary data.</text>
</comment>
<gene>
    <name evidence="1" type="ORF">FRX31_030594</name>
</gene>
<dbReference type="AlphaFoldDB" id="A0A7J6V6L4"/>
<name>A0A7J6V6L4_THATH</name>
<accession>A0A7J6V6L4</accession>
<proteinExistence type="predicted"/>